<evidence type="ECO:0000256" key="2">
    <source>
        <dbReference type="SAM" id="SignalP"/>
    </source>
</evidence>
<gene>
    <name evidence="3" type="ORF">MVEN_00507300</name>
</gene>
<proteinExistence type="predicted"/>
<feature type="chain" id="PRO_5035003389" evidence="2">
    <location>
        <begin position="24"/>
        <end position="575"/>
    </location>
</feature>
<reference evidence="3" key="1">
    <citation type="submission" date="2020-05" db="EMBL/GenBank/DDBJ databases">
        <title>Mycena genomes resolve the evolution of fungal bioluminescence.</title>
        <authorList>
            <person name="Tsai I.J."/>
        </authorList>
    </citation>
    <scope>NUCLEOTIDE SEQUENCE</scope>
    <source>
        <strain evidence="3">CCC161011</strain>
    </source>
</reference>
<comment type="caution">
    <text evidence="3">The sequence shown here is derived from an EMBL/GenBank/DDBJ whole genome shotgun (WGS) entry which is preliminary data.</text>
</comment>
<keyword evidence="1" id="KW-0472">Membrane</keyword>
<dbReference type="GO" id="GO:0016255">
    <property type="term" value="P:attachment of GPI anchor to protein"/>
    <property type="evidence" value="ECO:0007669"/>
    <property type="project" value="InterPro"/>
</dbReference>
<organism evidence="3 4">
    <name type="scientific">Mycena venus</name>
    <dbReference type="NCBI Taxonomy" id="2733690"/>
    <lineage>
        <taxon>Eukaryota</taxon>
        <taxon>Fungi</taxon>
        <taxon>Dikarya</taxon>
        <taxon>Basidiomycota</taxon>
        <taxon>Agaricomycotina</taxon>
        <taxon>Agaricomycetes</taxon>
        <taxon>Agaricomycetidae</taxon>
        <taxon>Agaricales</taxon>
        <taxon>Marasmiineae</taxon>
        <taxon>Mycenaceae</taxon>
        <taxon>Mycena</taxon>
    </lineage>
</organism>
<keyword evidence="1" id="KW-1133">Transmembrane helix</keyword>
<dbReference type="GO" id="GO:0042765">
    <property type="term" value="C:GPI-anchor transamidase complex"/>
    <property type="evidence" value="ECO:0007669"/>
    <property type="project" value="InterPro"/>
</dbReference>
<evidence type="ECO:0000313" key="4">
    <source>
        <dbReference type="Proteomes" id="UP000620124"/>
    </source>
</evidence>
<keyword evidence="4" id="KW-1185">Reference proteome</keyword>
<feature type="signal peptide" evidence="2">
    <location>
        <begin position="1"/>
        <end position="23"/>
    </location>
</feature>
<feature type="transmembrane region" description="Helical" evidence="1">
    <location>
        <begin position="524"/>
        <end position="544"/>
    </location>
</feature>
<keyword evidence="2" id="KW-0732">Signal</keyword>
<dbReference type="Proteomes" id="UP000620124">
    <property type="component" value="Unassembled WGS sequence"/>
</dbReference>
<name>A0A8H6YPK6_9AGAR</name>
<dbReference type="PANTHER" id="PTHR12959">
    <property type="entry name" value="GPI TRANSAMIDASE COMPONENT PIG-T-RELATED"/>
    <property type="match status" value="1"/>
</dbReference>
<sequence length="575" mass="63408">MRKSRSLLALCLLPICFSHSFSGETFNEELTIRGLPDGRVASRFEFSTLLHGATPRNPQNLSAEDNSQHYTLFPLALGQILREYAVTELHLTLNAGKWDYDRWGYPEEPDVATGASLWAWMAEGSAAAHGPTGRHSVDARWRDLRNALAGLFCASIASLDEQRTTSPARAFTPLGALPAWPQSPPHAFRHASLPSENVCTENLTPFLKLLPCKSRSGLAHLLNPHRLFDADWHGMGLHVSWRPEDGVQVRLTFQSVSDPLRTVTTRDWSLSSLFDRTIDRACPVAALSRVVVTLPMREPYSIHPEPSSNANGRGIFDLAGQPLPLDISMHWLEPFQHATIPAGQAPLSVRRMLRGSAQDHGALAVSIANAGPSPVRVVYLETLPWIVHLYLHTLELTVDGVPRADLLEDISYIAPVPHGRAATLEAVLTIPARSTLSLRFGVGRAFLRYTEHPPDAQRGSELPGAVVVLLPSGSGNKTQGAGWWVSTNKGALQRTQTQRQEQQQQRRIYTPALLVDPATPDFSMPYNVIIFTCTLVAFIFRTVFNGLTRRFAILNVPPVDGRLALQTHALSINKI</sequence>
<dbReference type="Pfam" id="PF04113">
    <property type="entry name" value="Gpi16"/>
    <property type="match status" value="2"/>
</dbReference>
<evidence type="ECO:0000256" key="1">
    <source>
        <dbReference type="SAM" id="Phobius"/>
    </source>
</evidence>
<protein>
    <submittedName>
        <fullName evidence="3">GPI transamidase component GPI16</fullName>
    </submittedName>
</protein>
<dbReference type="InterPro" id="IPR007245">
    <property type="entry name" value="PIG-T"/>
</dbReference>
<dbReference type="AlphaFoldDB" id="A0A8H6YPK6"/>
<dbReference type="EMBL" id="JACAZI010000004">
    <property type="protein sequence ID" value="KAF7361640.1"/>
    <property type="molecule type" value="Genomic_DNA"/>
</dbReference>
<accession>A0A8H6YPK6</accession>
<evidence type="ECO:0000313" key="3">
    <source>
        <dbReference type="EMBL" id="KAF7361640.1"/>
    </source>
</evidence>
<keyword evidence="1" id="KW-0812">Transmembrane</keyword>
<dbReference type="OrthoDB" id="331263at2759"/>
<dbReference type="PANTHER" id="PTHR12959:SF11">
    <property type="entry name" value="GPI TRANSAMIDASE COMPONENT PIG-T"/>
    <property type="match status" value="1"/>
</dbReference>